<comment type="caution">
    <text evidence="1">The sequence shown here is derived from an EMBL/GenBank/DDBJ whole genome shotgun (WGS) entry which is preliminary data.</text>
</comment>
<gene>
    <name evidence="1" type="ORF">GCM10009843_26170</name>
</gene>
<protein>
    <recommendedName>
        <fullName evidence="3">2-nitropropane dioxygenase</fullName>
    </recommendedName>
</protein>
<dbReference type="RefSeq" id="WP_344304202.1">
    <property type="nucleotide sequence ID" value="NZ_BAAAQQ010000012.1"/>
</dbReference>
<reference evidence="2" key="1">
    <citation type="journal article" date="2019" name="Int. J. Syst. Evol. Microbiol.">
        <title>The Global Catalogue of Microorganisms (GCM) 10K type strain sequencing project: providing services to taxonomists for standard genome sequencing and annotation.</title>
        <authorList>
            <consortium name="The Broad Institute Genomics Platform"/>
            <consortium name="The Broad Institute Genome Sequencing Center for Infectious Disease"/>
            <person name="Wu L."/>
            <person name="Ma J."/>
        </authorList>
    </citation>
    <scope>NUCLEOTIDE SEQUENCE [LARGE SCALE GENOMIC DNA]</scope>
    <source>
        <strain evidence="2">JCM 16021</strain>
    </source>
</reference>
<keyword evidence="2" id="KW-1185">Reference proteome</keyword>
<proteinExistence type="predicted"/>
<evidence type="ECO:0008006" key="3">
    <source>
        <dbReference type="Google" id="ProtNLM"/>
    </source>
</evidence>
<dbReference type="InterPro" id="IPR039498">
    <property type="entry name" value="NTP_transf_5"/>
</dbReference>
<dbReference type="Pfam" id="PF14907">
    <property type="entry name" value="NTP_transf_5"/>
    <property type="match status" value="1"/>
</dbReference>
<sequence>MPDALSDAPLPTAVRVHLAHAVVQRIADDAAVDLLHLKGPALLPGLRPPGRKSSDVDVLVRPAHYARLEEALARRGWEAHTHLQTGSAFAHAANWWHSDWGYADLHARWPGAMVSPEDTFDALAEHAFDHDIAHVPCRVPGKVAQVLVLLLHAARTTGSTDARYVWDTQTLEEQAAVTALAQRLQAQVGLASALGDLDSYRDDPSYALWRYYAEGGSRIDEWRARYAAAGGRAERWQVVRSALTVNPDHLHTTLGRAPTTAELRRAQLTRVTTLLGDVRRAVTLRWRARRGSTR</sequence>
<evidence type="ECO:0000313" key="1">
    <source>
        <dbReference type="EMBL" id="GAA2127086.1"/>
    </source>
</evidence>
<dbReference type="EMBL" id="BAAAQQ010000012">
    <property type="protein sequence ID" value="GAA2127086.1"/>
    <property type="molecule type" value="Genomic_DNA"/>
</dbReference>
<dbReference type="Proteomes" id="UP001500575">
    <property type="component" value="Unassembled WGS sequence"/>
</dbReference>
<organism evidence="1 2">
    <name type="scientific">Nocardioides bigeumensis</name>
    <dbReference type="NCBI Taxonomy" id="433657"/>
    <lineage>
        <taxon>Bacteria</taxon>
        <taxon>Bacillati</taxon>
        <taxon>Actinomycetota</taxon>
        <taxon>Actinomycetes</taxon>
        <taxon>Propionibacteriales</taxon>
        <taxon>Nocardioidaceae</taxon>
        <taxon>Nocardioides</taxon>
    </lineage>
</organism>
<evidence type="ECO:0000313" key="2">
    <source>
        <dbReference type="Proteomes" id="UP001500575"/>
    </source>
</evidence>
<accession>A0ABP5K4S6</accession>
<name>A0ABP5K4S6_9ACTN</name>